<proteinExistence type="inferred from homology"/>
<evidence type="ECO:0000256" key="11">
    <source>
        <dbReference type="HAMAP-Rule" id="MF_00165"/>
    </source>
</evidence>
<keyword evidence="5 11" id="KW-0545">Nucleotide biosynthesis</keyword>
<evidence type="ECO:0000256" key="10">
    <source>
        <dbReference type="ARBA" id="ARBA00048743"/>
    </source>
</evidence>
<dbReference type="GO" id="GO:0005524">
    <property type="term" value="F:ATP binding"/>
    <property type="evidence" value="ECO:0007669"/>
    <property type="project" value="UniProtKB-UniRule"/>
</dbReference>
<dbReference type="GO" id="GO:0005829">
    <property type="term" value="C:cytosol"/>
    <property type="evidence" value="ECO:0007669"/>
    <property type="project" value="TreeGrafter"/>
</dbReference>
<dbReference type="Pfam" id="PF02223">
    <property type="entry name" value="Thymidylate_kin"/>
    <property type="match status" value="1"/>
</dbReference>
<evidence type="ECO:0000256" key="3">
    <source>
        <dbReference type="ARBA" id="ARBA00017144"/>
    </source>
</evidence>
<keyword evidence="7 11" id="KW-0418">Kinase</keyword>
<keyword evidence="8 11" id="KW-0067">ATP-binding</keyword>
<evidence type="ECO:0000256" key="2">
    <source>
        <dbReference type="ARBA" id="ARBA00012980"/>
    </source>
</evidence>
<dbReference type="EC" id="2.7.4.9" evidence="2 11"/>
<dbReference type="FunFam" id="3.40.50.300:FF:000321">
    <property type="entry name" value="Thymidylate kinase"/>
    <property type="match status" value="1"/>
</dbReference>
<dbReference type="InterPro" id="IPR027417">
    <property type="entry name" value="P-loop_NTPase"/>
</dbReference>
<sequence>MSQQKGKFIVIEGLEGAGKSSAIALINDIISQYIGQSPVCTREPGGTPLAEKIRDLVKIADESDPLCDEAECLLIYAARSQLIANVIKPALSSGKWVLGDRHNLSSLAYQGGGRGLMPLVKAVSDACLHGFKPDLTLYLDIDPTLGLSRAASRGKLDRIEQQAIDFFERARKTYLKLAHEDDSIIVIDASQSMEQVHDDIRLQLQRLLPALMGEQ</sequence>
<dbReference type="EMBL" id="CP041036">
    <property type="protein sequence ID" value="QDE31489.1"/>
    <property type="molecule type" value="Genomic_DNA"/>
</dbReference>
<organism evidence="13 14">
    <name type="scientific">Shewanella polaris</name>
    <dbReference type="NCBI Taxonomy" id="2588449"/>
    <lineage>
        <taxon>Bacteria</taxon>
        <taxon>Pseudomonadati</taxon>
        <taxon>Pseudomonadota</taxon>
        <taxon>Gammaproteobacteria</taxon>
        <taxon>Alteromonadales</taxon>
        <taxon>Shewanellaceae</taxon>
        <taxon>Shewanella</taxon>
    </lineage>
</organism>
<accession>A0A4Y5YG26</accession>
<dbReference type="InterPro" id="IPR018095">
    <property type="entry name" value="Thymidylate_kin_CS"/>
</dbReference>
<dbReference type="RefSeq" id="WP_140234362.1">
    <property type="nucleotide sequence ID" value="NZ_CP041036.1"/>
</dbReference>
<dbReference type="GO" id="GO:0006235">
    <property type="term" value="P:dTTP biosynthetic process"/>
    <property type="evidence" value="ECO:0007669"/>
    <property type="project" value="UniProtKB-UniRule"/>
</dbReference>
<dbReference type="InterPro" id="IPR039430">
    <property type="entry name" value="Thymidylate_kin-like_dom"/>
</dbReference>
<evidence type="ECO:0000313" key="13">
    <source>
        <dbReference type="EMBL" id="QDE31489.1"/>
    </source>
</evidence>
<comment type="catalytic activity">
    <reaction evidence="10 11">
        <text>dTMP + ATP = dTDP + ADP</text>
        <dbReference type="Rhea" id="RHEA:13517"/>
        <dbReference type="ChEBI" id="CHEBI:30616"/>
        <dbReference type="ChEBI" id="CHEBI:58369"/>
        <dbReference type="ChEBI" id="CHEBI:63528"/>
        <dbReference type="ChEBI" id="CHEBI:456216"/>
        <dbReference type="EC" id="2.7.4.9"/>
    </reaction>
</comment>
<dbReference type="PANTHER" id="PTHR10344">
    <property type="entry name" value="THYMIDYLATE KINASE"/>
    <property type="match status" value="1"/>
</dbReference>
<evidence type="ECO:0000256" key="4">
    <source>
        <dbReference type="ARBA" id="ARBA00022679"/>
    </source>
</evidence>
<comment type="similarity">
    <text evidence="1 11">Belongs to the thymidylate kinase family.</text>
</comment>
<feature type="binding site" evidence="11">
    <location>
        <begin position="13"/>
        <end position="20"/>
    </location>
    <ligand>
        <name>ATP</name>
        <dbReference type="ChEBI" id="CHEBI:30616"/>
    </ligand>
</feature>
<dbReference type="PANTHER" id="PTHR10344:SF4">
    <property type="entry name" value="UMP-CMP KINASE 2, MITOCHONDRIAL"/>
    <property type="match status" value="1"/>
</dbReference>
<dbReference type="HAMAP" id="MF_00165">
    <property type="entry name" value="Thymidylate_kinase"/>
    <property type="match status" value="1"/>
</dbReference>
<evidence type="ECO:0000256" key="7">
    <source>
        <dbReference type="ARBA" id="ARBA00022777"/>
    </source>
</evidence>
<dbReference type="KEGG" id="spol:FH971_11240"/>
<dbReference type="NCBIfam" id="TIGR00041">
    <property type="entry name" value="DTMP_kinase"/>
    <property type="match status" value="1"/>
</dbReference>
<keyword evidence="4 11" id="KW-0808">Transferase</keyword>
<evidence type="ECO:0000313" key="14">
    <source>
        <dbReference type="Proteomes" id="UP000319809"/>
    </source>
</evidence>
<dbReference type="Proteomes" id="UP000319809">
    <property type="component" value="Chromosome"/>
</dbReference>
<evidence type="ECO:0000256" key="1">
    <source>
        <dbReference type="ARBA" id="ARBA00009776"/>
    </source>
</evidence>
<dbReference type="InterPro" id="IPR018094">
    <property type="entry name" value="Thymidylate_kinase"/>
</dbReference>
<dbReference type="Gene3D" id="3.40.50.300">
    <property type="entry name" value="P-loop containing nucleotide triphosphate hydrolases"/>
    <property type="match status" value="1"/>
</dbReference>
<keyword evidence="6 11" id="KW-0547">Nucleotide-binding</keyword>
<reference evidence="13 14" key="1">
    <citation type="submission" date="2019-06" db="EMBL/GenBank/DDBJ databases">
        <title>The genome of Shewanella sp. SM1901.</title>
        <authorList>
            <person name="Cha Q."/>
        </authorList>
    </citation>
    <scope>NUCLEOTIDE SEQUENCE [LARGE SCALE GENOMIC DNA]</scope>
    <source>
        <strain evidence="13 14">SM1901</strain>
    </source>
</reference>
<dbReference type="GO" id="GO:0006233">
    <property type="term" value="P:dTDP biosynthetic process"/>
    <property type="evidence" value="ECO:0007669"/>
    <property type="project" value="InterPro"/>
</dbReference>
<comment type="function">
    <text evidence="11">Phosphorylation of dTMP to form dTDP in both de novo and salvage pathways of dTTP synthesis.</text>
</comment>
<evidence type="ECO:0000256" key="5">
    <source>
        <dbReference type="ARBA" id="ARBA00022727"/>
    </source>
</evidence>
<dbReference type="GO" id="GO:0004798">
    <property type="term" value="F:dTMP kinase activity"/>
    <property type="evidence" value="ECO:0007669"/>
    <property type="project" value="UniProtKB-UniRule"/>
</dbReference>
<name>A0A4Y5YG26_9GAMM</name>
<protein>
    <recommendedName>
        <fullName evidence="3 11">Thymidylate kinase</fullName>
        <ecNumber evidence="2 11">2.7.4.9</ecNumber>
    </recommendedName>
    <alternativeName>
        <fullName evidence="9 11">dTMP kinase</fullName>
    </alternativeName>
</protein>
<evidence type="ECO:0000256" key="9">
    <source>
        <dbReference type="ARBA" id="ARBA00029962"/>
    </source>
</evidence>
<keyword evidence="14" id="KW-1185">Reference proteome</keyword>
<dbReference type="SUPFAM" id="SSF52540">
    <property type="entry name" value="P-loop containing nucleoside triphosphate hydrolases"/>
    <property type="match status" value="1"/>
</dbReference>
<dbReference type="AlphaFoldDB" id="A0A4Y5YG26"/>
<evidence type="ECO:0000259" key="12">
    <source>
        <dbReference type="Pfam" id="PF02223"/>
    </source>
</evidence>
<dbReference type="PROSITE" id="PS01331">
    <property type="entry name" value="THYMIDYLATE_KINASE"/>
    <property type="match status" value="1"/>
</dbReference>
<dbReference type="GO" id="GO:0006227">
    <property type="term" value="P:dUDP biosynthetic process"/>
    <property type="evidence" value="ECO:0007669"/>
    <property type="project" value="TreeGrafter"/>
</dbReference>
<evidence type="ECO:0000256" key="8">
    <source>
        <dbReference type="ARBA" id="ARBA00022840"/>
    </source>
</evidence>
<gene>
    <name evidence="11" type="primary">tmk</name>
    <name evidence="13" type="ORF">FH971_11240</name>
</gene>
<feature type="domain" description="Thymidylate kinase-like" evidence="12">
    <location>
        <begin position="11"/>
        <end position="200"/>
    </location>
</feature>
<dbReference type="CDD" id="cd01672">
    <property type="entry name" value="TMPK"/>
    <property type="match status" value="1"/>
</dbReference>
<evidence type="ECO:0000256" key="6">
    <source>
        <dbReference type="ARBA" id="ARBA00022741"/>
    </source>
</evidence>